<dbReference type="GO" id="GO:0006596">
    <property type="term" value="P:polyamine biosynthetic process"/>
    <property type="evidence" value="ECO:0007669"/>
    <property type="project" value="UniProtKB-KW"/>
</dbReference>
<dbReference type="AlphaFoldDB" id="A0A4R5UNW0"/>
<comment type="caution">
    <text evidence="2">The sequence shown here is derived from an EMBL/GenBank/DDBJ whole genome shotgun (WGS) entry which is preliminary data.</text>
</comment>
<reference evidence="2 3" key="1">
    <citation type="submission" date="2019-03" db="EMBL/GenBank/DDBJ databases">
        <title>Rhizobium sp. nov., an bacterium isolated from biocrust in Mu Us Desert.</title>
        <authorList>
            <person name="Lixiong L."/>
        </authorList>
    </citation>
    <scope>NUCLEOTIDE SEQUENCE [LARGE SCALE GENOMIC DNA]</scope>
    <source>
        <strain evidence="2 3">SPY-1</strain>
    </source>
</reference>
<name>A0A4R5UNW0_9HYPH</name>
<dbReference type="Gene3D" id="3.40.50.150">
    <property type="entry name" value="Vaccinia Virus protein VP39"/>
    <property type="match status" value="1"/>
</dbReference>
<evidence type="ECO:0000313" key="2">
    <source>
        <dbReference type="EMBL" id="TDK39454.1"/>
    </source>
</evidence>
<dbReference type="SUPFAM" id="SSF53335">
    <property type="entry name" value="S-adenosyl-L-methionine-dependent methyltransferases"/>
    <property type="match status" value="1"/>
</dbReference>
<dbReference type="PANTHER" id="PTHR43317">
    <property type="entry name" value="THERMOSPERMINE SYNTHASE ACAULIS5"/>
    <property type="match status" value="1"/>
</dbReference>
<protein>
    <recommendedName>
        <fullName evidence="4">Spermidine synthase</fullName>
    </recommendedName>
</protein>
<keyword evidence="3" id="KW-1185">Reference proteome</keyword>
<evidence type="ECO:0000256" key="1">
    <source>
        <dbReference type="ARBA" id="ARBA00023115"/>
    </source>
</evidence>
<proteinExistence type="predicted"/>
<dbReference type="EMBL" id="SMTL01000001">
    <property type="protein sequence ID" value="TDK39454.1"/>
    <property type="molecule type" value="Genomic_DNA"/>
</dbReference>
<dbReference type="OrthoDB" id="9793351at2"/>
<dbReference type="RefSeq" id="WP_133314900.1">
    <property type="nucleotide sequence ID" value="NZ_SMTL01000001.1"/>
</dbReference>
<dbReference type="Proteomes" id="UP000295238">
    <property type="component" value="Unassembled WGS sequence"/>
</dbReference>
<sequence length="226" mass="24132">MIPWSLIDTAKVPGGSDELRLKQRGSEFSIMLGTNELMNSRLSGSEEALAHLSWEKIRGRPKPKLLIGGLGMGFTLRAALAELPDDASVVVAELVPAVISWARGPMAEVFRGSLEDPRVSIREGDVGGVIRAGANSYDAILLDVDNGPEALTRAENDQIYDLGGLRAASTALRPGGVLSVWSSASDAQFTRRLQAAGFAAEEVKVRANGKRGGARHTIWLACKRQA</sequence>
<gene>
    <name evidence="2" type="ORF">E2F50_04900</name>
</gene>
<dbReference type="InterPro" id="IPR029063">
    <property type="entry name" value="SAM-dependent_MTases_sf"/>
</dbReference>
<evidence type="ECO:0008006" key="4">
    <source>
        <dbReference type="Google" id="ProtNLM"/>
    </source>
</evidence>
<organism evidence="2 3">
    <name type="scientific">Rhizobium deserti</name>
    <dbReference type="NCBI Taxonomy" id="2547961"/>
    <lineage>
        <taxon>Bacteria</taxon>
        <taxon>Pseudomonadati</taxon>
        <taxon>Pseudomonadota</taxon>
        <taxon>Alphaproteobacteria</taxon>
        <taxon>Hyphomicrobiales</taxon>
        <taxon>Rhizobiaceae</taxon>
        <taxon>Rhizobium/Agrobacterium group</taxon>
        <taxon>Rhizobium</taxon>
    </lineage>
</organism>
<dbReference type="PANTHER" id="PTHR43317:SF3">
    <property type="entry name" value="BLR2883 PROTEIN"/>
    <property type="match status" value="1"/>
</dbReference>
<dbReference type="Pfam" id="PF01564">
    <property type="entry name" value="Spermine_synth"/>
    <property type="match status" value="1"/>
</dbReference>
<accession>A0A4R5UNW0</accession>
<keyword evidence="1" id="KW-0620">Polyamine biosynthesis</keyword>
<evidence type="ECO:0000313" key="3">
    <source>
        <dbReference type="Proteomes" id="UP000295238"/>
    </source>
</evidence>